<name>A0A109IHL3_9ACTN</name>
<dbReference type="GO" id="GO:0047661">
    <property type="term" value="F:amino-acid racemase activity"/>
    <property type="evidence" value="ECO:0007669"/>
    <property type="project" value="InterPro"/>
</dbReference>
<dbReference type="InterPro" id="IPR015942">
    <property type="entry name" value="Asp/Glu/hydantoin_racemase"/>
</dbReference>
<dbReference type="RefSeq" id="WP_067312700.1">
    <property type="nucleotide sequence ID" value="NZ_LRMV01000135.1"/>
</dbReference>
<evidence type="ECO:0000313" key="2">
    <source>
        <dbReference type="Proteomes" id="UP000198226"/>
    </source>
</evidence>
<dbReference type="SMR" id="A0A109IHL3"/>
<proteinExistence type="predicted"/>
<dbReference type="OrthoDB" id="5465390at2"/>
<dbReference type="NCBIfam" id="NF005679">
    <property type="entry name" value="PRK07475.1"/>
    <property type="match status" value="1"/>
</dbReference>
<dbReference type="AlphaFoldDB" id="A0A109IHL3"/>
<organism evidence="1 2">
    <name type="scientific">Micromonospora rifamycinica</name>
    <dbReference type="NCBI Taxonomy" id="291594"/>
    <lineage>
        <taxon>Bacteria</taxon>
        <taxon>Bacillati</taxon>
        <taxon>Actinomycetota</taxon>
        <taxon>Actinomycetes</taxon>
        <taxon>Micromonosporales</taxon>
        <taxon>Micromonosporaceae</taxon>
        <taxon>Micromonospora</taxon>
    </lineage>
</organism>
<keyword evidence="2" id="KW-1185">Reference proteome</keyword>
<dbReference type="Proteomes" id="UP000198226">
    <property type="component" value="Chromosome I"/>
</dbReference>
<protein>
    <submittedName>
        <fullName evidence="1">Uncharacterized protein</fullName>
    </submittedName>
</protein>
<dbReference type="EMBL" id="LT607752">
    <property type="protein sequence ID" value="SCG42360.1"/>
    <property type="molecule type" value="Genomic_DNA"/>
</dbReference>
<evidence type="ECO:0000313" key="1">
    <source>
        <dbReference type="EMBL" id="SCG42360.1"/>
    </source>
</evidence>
<dbReference type="Pfam" id="PF01177">
    <property type="entry name" value="Asp_Glu_race"/>
    <property type="match status" value="1"/>
</dbReference>
<accession>A0A109IHL3</accession>
<gene>
    <name evidence="1" type="ORF">GA0070623_0886</name>
</gene>
<reference evidence="2" key="1">
    <citation type="submission" date="2016-06" db="EMBL/GenBank/DDBJ databases">
        <authorList>
            <person name="Varghese N."/>
            <person name="Submissions Spin"/>
        </authorList>
    </citation>
    <scope>NUCLEOTIDE SEQUENCE [LARGE SCALE GENOMIC DNA]</scope>
    <source>
        <strain evidence="2">DSM 44983</strain>
    </source>
</reference>
<sequence>MSAPAVGVLCLQTSFDKIPGHIRNPATFDFPVVYRVVEGATPQRLVREADPTLLEPFVSAARDLQAAGVAAITGACGFLVLFQAELAAAVDVPLHSSSLLQLPLVHRMLGPGRTVGVLTADAAALTPRHLAAIGAQDVPIRVAGMADAPEFREVMLEGRRDALDVDRLAAEVLERAASLAGPDLGALVIECTDLVPFAHLVQARLGVPVYDIVTLTTMVHSGLARRPYTAATGDR</sequence>